<feature type="domain" description="PH" evidence="3">
    <location>
        <begin position="18"/>
        <end position="141"/>
    </location>
</feature>
<dbReference type="CDD" id="cd00821">
    <property type="entry name" value="PH"/>
    <property type="match status" value="1"/>
</dbReference>
<dbReference type="PANTHER" id="PTHR22902">
    <property type="entry name" value="SESQUIPEDALIAN"/>
    <property type="match status" value="1"/>
</dbReference>
<dbReference type="GO" id="GO:0005769">
    <property type="term" value="C:early endosome"/>
    <property type="evidence" value="ECO:0007669"/>
    <property type="project" value="TreeGrafter"/>
</dbReference>
<dbReference type="GO" id="GO:0007032">
    <property type="term" value="P:endosome organization"/>
    <property type="evidence" value="ECO:0007669"/>
    <property type="project" value="TreeGrafter"/>
</dbReference>
<feature type="compositionally biased region" description="Basic and acidic residues" evidence="2">
    <location>
        <begin position="161"/>
        <end position="175"/>
    </location>
</feature>
<accession>A0A4P9Z6M4</accession>
<dbReference type="EMBL" id="KZ989196">
    <property type="protein sequence ID" value="RKP27501.1"/>
    <property type="molecule type" value="Genomic_DNA"/>
</dbReference>
<dbReference type="GO" id="GO:0055037">
    <property type="term" value="C:recycling endosome"/>
    <property type="evidence" value="ECO:0007669"/>
    <property type="project" value="TreeGrafter"/>
</dbReference>
<dbReference type="InterPro" id="IPR001849">
    <property type="entry name" value="PH_domain"/>
</dbReference>
<feature type="region of interest" description="Disordered" evidence="2">
    <location>
        <begin position="161"/>
        <end position="283"/>
    </location>
</feature>
<dbReference type="PANTHER" id="PTHR22902:SF27">
    <property type="entry name" value="PLECKSTRIN HOMOLOGY DOMAIN-CONTAINING FAMILY A MEMBER 3"/>
    <property type="match status" value="1"/>
</dbReference>
<proteinExistence type="predicted"/>
<name>A0A4P9Z6M4_9FUNG</name>
<dbReference type="OrthoDB" id="73680at2759"/>
<reference evidence="5" key="1">
    <citation type="journal article" date="2018" name="Nat. Microbiol.">
        <title>Leveraging single-cell genomics to expand the fungal tree of life.</title>
        <authorList>
            <person name="Ahrendt S.R."/>
            <person name="Quandt C.A."/>
            <person name="Ciobanu D."/>
            <person name="Clum A."/>
            <person name="Salamov A."/>
            <person name="Andreopoulos B."/>
            <person name="Cheng J.F."/>
            <person name="Woyke T."/>
            <person name="Pelin A."/>
            <person name="Henrissat B."/>
            <person name="Reynolds N.K."/>
            <person name="Benny G.L."/>
            <person name="Smith M.E."/>
            <person name="James T.Y."/>
            <person name="Grigoriev I.V."/>
        </authorList>
    </citation>
    <scope>NUCLEOTIDE SEQUENCE [LARGE SCALE GENOMIC DNA]</scope>
    <source>
        <strain evidence="5">Benny S71-1</strain>
    </source>
</reference>
<dbReference type="PROSITE" id="PS50003">
    <property type="entry name" value="PH_DOMAIN"/>
    <property type="match status" value="1"/>
</dbReference>
<protein>
    <recommendedName>
        <fullName evidence="3">PH domain-containing protein</fullName>
    </recommendedName>
</protein>
<dbReference type="GO" id="GO:0005829">
    <property type="term" value="C:cytosol"/>
    <property type="evidence" value="ECO:0007669"/>
    <property type="project" value="GOC"/>
</dbReference>
<gene>
    <name evidence="4" type="ORF">SYNPS1DRAFT_26849</name>
</gene>
<evidence type="ECO:0000259" key="3">
    <source>
        <dbReference type="PROSITE" id="PS50003"/>
    </source>
</evidence>
<evidence type="ECO:0000313" key="4">
    <source>
        <dbReference type="EMBL" id="RKP27501.1"/>
    </source>
</evidence>
<evidence type="ECO:0000256" key="1">
    <source>
        <dbReference type="ARBA" id="ARBA00022553"/>
    </source>
</evidence>
<sequence>MDLHRTSYPLSSVVRGSNVEKRGWLYKWSTSGLRRAWKKRYVVLKGNHLFFFKQLKDDEPVASVVDLDEYRHVWHDTQCKKSRHAFRLVPTTATSSASPTDHQQQQSALSLLTGRHKELSFFAESADDMRAWVQLVQRKLPRAEGNILDSVLRRLDYNKYSRPRSSSDLRSHSSRDSMSSGNEAPSLQMSGAGSSGEDTPHGSLTSAGTPIVGSPMASTASVELPPMPTGKPKSPQQLPMTALERRRMRRTTMSTASTEHSRLSRRRSSPLLPGGGSISRRAPPLRLDFDAMPMPAFDAMTPSSMTTPTFGVISPVPTSPAAIDYDSYVLSLRSMDLSCVEEKATPDALSRMEFM</sequence>
<dbReference type="AlphaFoldDB" id="A0A4P9Z6M4"/>
<evidence type="ECO:0000313" key="5">
    <source>
        <dbReference type="Proteomes" id="UP000278143"/>
    </source>
</evidence>
<dbReference type="GO" id="GO:0001881">
    <property type="term" value="P:receptor recycling"/>
    <property type="evidence" value="ECO:0007669"/>
    <property type="project" value="TreeGrafter"/>
</dbReference>
<dbReference type="InterPro" id="IPR045188">
    <property type="entry name" value="Boi1/Boi2-like"/>
</dbReference>
<dbReference type="InterPro" id="IPR011993">
    <property type="entry name" value="PH-like_dom_sf"/>
</dbReference>
<dbReference type="Proteomes" id="UP000278143">
    <property type="component" value="Unassembled WGS sequence"/>
</dbReference>
<dbReference type="SMART" id="SM00233">
    <property type="entry name" value="PH"/>
    <property type="match status" value="1"/>
</dbReference>
<dbReference type="GO" id="GO:0005802">
    <property type="term" value="C:trans-Golgi network"/>
    <property type="evidence" value="ECO:0007669"/>
    <property type="project" value="TreeGrafter"/>
</dbReference>
<keyword evidence="5" id="KW-1185">Reference proteome</keyword>
<dbReference type="SUPFAM" id="SSF50729">
    <property type="entry name" value="PH domain-like"/>
    <property type="match status" value="1"/>
</dbReference>
<feature type="compositionally biased region" description="Polar residues" evidence="2">
    <location>
        <begin position="181"/>
        <end position="192"/>
    </location>
</feature>
<keyword evidence="1" id="KW-0597">Phosphoprotein</keyword>
<evidence type="ECO:0000256" key="2">
    <source>
        <dbReference type="SAM" id="MobiDB-lite"/>
    </source>
</evidence>
<dbReference type="GO" id="GO:0042147">
    <property type="term" value="P:retrograde transport, endosome to Golgi"/>
    <property type="evidence" value="ECO:0007669"/>
    <property type="project" value="TreeGrafter"/>
</dbReference>
<dbReference type="Pfam" id="PF00169">
    <property type="entry name" value="PH"/>
    <property type="match status" value="1"/>
</dbReference>
<organism evidence="4 5">
    <name type="scientific">Syncephalis pseudoplumigaleata</name>
    <dbReference type="NCBI Taxonomy" id="1712513"/>
    <lineage>
        <taxon>Eukaryota</taxon>
        <taxon>Fungi</taxon>
        <taxon>Fungi incertae sedis</taxon>
        <taxon>Zoopagomycota</taxon>
        <taxon>Zoopagomycotina</taxon>
        <taxon>Zoopagomycetes</taxon>
        <taxon>Zoopagales</taxon>
        <taxon>Piptocephalidaceae</taxon>
        <taxon>Syncephalis</taxon>
    </lineage>
</organism>
<dbReference type="Gene3D" id="2.30.29.30">
    <property type="entry name" value="Pleckstrin-homology domain (PH domain)/Phosphotyrosine-binding domain (PTB)"/>
    <property type="match status" value="1"/>
</dbReference>